<gene>
    <name evidence="1" type="ORF">Pint_10898</name>
</gene>
<evidence type="ECO:0000313" key="1">
    <source>
        <dbReference type="EMBL" id="KAJ0016784.1"/>
    </source>
</evidence>
<dbReference type="Proteomes" id="UP001163603">
    <property type="component" value="Chromosome 12"/>
</dbReference>
<proteinExistence type="predicted"/>
<dbReference type="EMBL" id="CM047747">
    <property type="protein sequence ID" value="KAJ0016784.1"/>
    <property type="molecule type" value="Genomic_DNA"/>
</dbReference>
<protein>
    <submittedName>
        <fullName evidence="1">Uncharacterized protein</fullName>
    </submittedName>
</protein>
<evidence type="ECO:0000313" key="2">
    <source>
        <dbReference type="Proteomes" id="UP001163603"/>
    </source>
</evidence>
<accession>A0ACC0XGS5</accession>
<organism evidence="1 2">
    <name type="scientific">Pistacia integerrima</name>
    <dbReference type="NCBI Taxonomy" id="434235"/>
    <lineage>
        <taxon>Eukaryota</taxon>
        <taxon>Viridiplantae</taxon>
        <taxon>Streptophyta</taxon>
        <taxon>Embryophyta</taxon>
        <taxon>Tracheophyta</taxon>
        <taxon>Spermatophyta</taxon>
        <taxon>Magnoliopsida</taxon>
        <taxon>eudicotyledons</taxon>
        <taxon>Gunneridae</taxon>
        <taxon>Pentapetalae</taxon>
        <taxon>rosids</taxon>
        <taxon>malvids</taxon>
        <taxon>Sapindales</taxon>
        <taxon>Anacardiaceae</taxon>
        <taxon>Pistacia</taxon>
    </lineage>
</organism>
<name>A0ACC0XGS5_9ROSI</name>
<comment type="caution">
    <text evidence="1">The sequence shown here is derived from an EMBL/GenBank/DDBJ whole genome shotgun (WGS) entry which is preliminary data.</text>
</comment>
<sequence length="529" mass="60377">MLLHKTHHFVKQFSTSINWRRQIKQTHLVHRISSILLQRNNWTSLLQNLNLSSKLTPSIFLQILKRTQNNPQMSLNFFNWTKTNLHFNPDLKSQCHIILLAVGSAQLQLVKPILDSSINSHSATVFTRSMIEACKGRDSQSDALSLVLECYSIKGLFIDGLEVYRMMRVCGCVPFIRACNKLLDAIYRENEIRLCWCLYGAMIRDGILPDKFTWSVIAQILWKDGKCNMILRLLDLGIYNSFMYNLVIEFYSKSGDFTAAFERLTEMYDKRKIHPGFSTYSSILDGACKYENIEVADRIMGIMVEKTMRNDSIIQKLCDLGKTYAAEKIFKRACDEKIDLRDDTYGCMLRASSEEGRVKEAIHIYQLILKKAISVKDSSYHAFVNALCQEDQPGGVRELLRDLIKKGYSPSVMELSKFVSLQCFEGSGLIDKAFALHAKIEKLKGSLDVKTYNALLDGLFKSKRIEEAVSVFDYMNKLNLVSSSSFGIMIRGLCGVKQLKKAMKIHDEMLKMGHKPDEAAYKGLISGFK</sequence>
<keyword evidence="2" id="KW-1185">Reference proteome</keyword>
<reference evidence="2" key="1">
    <citation type="journal article" date="2023" name="G3 (Bethesda)">
        <title>Genome assembly and association tests identify interacting loci associated with vigor, precocity, and sex in interspecific pistachio rootstocks.</title>
        <authorList>
            <person name="Palmer W."/>
            <person name="Jacygrad E."/>
            <person name="Sagayaradj S."/>
            <person name="Cavanaugh K."/>
            <person name="Han R."/>
            <person name="Bertier L."/>
            <person name="Beede B."/>
            <person name="Kafkas S."/>
            <person name="Golino D."/>
            <person name="Preece J."/>
            <person name="Michelmore R."/>
        </authorList>
    </citation>
    <scope>NUCLEOTIDE SEQUENCE [LARGE SCALE GENOMIC DNA]</scope>
</reference>